<proteinExistence type="predicted"/>
<dbReference type="AlphaFoldDB" id="W6YY00"/>
<sequence>MQLKKLFHRPAKGPPGAVALALCVGPAKDRIWSKRRPEASSVAHKSNVGLGVTHIDDVLLQRANEPHLVEIVRVGVNQGQHGKSTCLHLMTSWEWRTTRQS</sequence>
<dbReference type="HOGENOM" id="CLU_2291190_0_0_1"/>
<dbReference type="KEGG" id="bor:COCMIDRAFT_103392"/>
<reference evidence="1 2" key="1">
    <citation type="journal article" date="2013" name="PLoS Genet.">
        <title>Comparative genome structure, secondary metabolite, and effector coding capacity across Cochliobolus pathogens.</title>
        <authorList>
            <person name="Condon B.J."/>
            <person name="Leng Y."/>
            <person name="Wu D."/>
            <person name="Bushley K.E."/>
            <person name="Ohm R.A."/>
            <person name="Otillar R."/>
            <person name="Martin J."/>
            <person name="Schackwitz W."/>
            <person name="Grimwood J."/>
            <person name="MohdZainudin N."/>
            <person name="Xue C."/>
            <person name="Wang R."/>
            <person name="Manning V.A."/>
            <person name="Dhillon B."/>
            <person name="Tu Z.J."/>
            <person name="Steffenson B.J."/>
            <person name="Salamov A."/>
            <person name="Sun H."/>
            <person name="Lowry S."/>
            <person name="LaButti K."/>
            <person name="Han J."/>
            <person name="Copeland A."/>
            <person name="Lindquist E."/>
            <person name="Barry K."/>
            <person name="Schmutz J."/>
            <person name="Baker S.E."/>
            <person name="Ciuffetti L.M."/>
            <person name="Grigoriev I.V."/>
            <person name="Zhong S."/>
            <person name="Turgeon B.G."/>
        </authorList>
    </citation>
    <scope>NUCLEOTIDE SEQUENCE [LARGE SCALE GENOMIC DNA]</scope>
    <source>
        <strain evidence="1 2">ATCC 44560</strain>
    </source>
</reference>
<dbReference type="RefSeq" id="XP_007691011.1">
    <property type="nucleotide sequence ID" value="XM_007692821.1"/>
</dbReference>
<accession>W6YY00</accession>
<dbReference type="Proteomes" id="UP000054032">
    <property type="component" value="Unassembled WGS sequence"/>
</dbReference>
<gene>
    <name evidence="1" type="ORF">COCMIDRAFT_103392</name>
</gene>
<protein>
    <submittedName>
        <fullName evidence="1">Uncharacterized protein</fullName>
    </submittedName>
</protein>
<organism evidence="1 2">
    <name type="scientific">Bipolaris oryzae ATCC 44560</name>
    <dbReference type="NCBI Taxonomy" id="930090"/>
    <lineage>
        <taxon>Eukaryota</taxon>
        <taxon>Fungi</taxon>
        <taxon>Dikarya</taxon>
        <taxon>Ascomycota</taxon>
        <taxon>Pezizomycotina</taxon>
        <taxon>Dothideomycetes</taxon>
        <taxon>Pleosporomycetidae</taxon>
        <taxon>Pleosporales</taxon>
        <taxon>Pleosporineae</taxon>
        <taxon>Pleosporaceae</taxon>
        <taxon>Bipolaris</taxon>
    </lineage>
</organism>
<keyword evidence="2" id="KW-1185">Reference proteome</keyword>
<dbReference type="OrthoDB" id="10355593at2759"/>
<dbReference type="GeneID" id="19118290"/>
<evidence type="ECO:0000313" key="1">
    <source>
        <dbReference type="EMBL" id="EUC42460.1"/>
    </source>
</evidence>
<dbReference type="EMBL" id="KI964060">
    <property type="protein sequence ID" value="EUC42460.1"/>
    <property type="molecule type" value="Genomic_DNA"/>
</dbReference>
<name>W6YY00_COCMI</name>
<evidence type="ECO:0000313" key="2">
    <source>
        <dbReference type="Proteomes" id="UP000054032"/>
    </source>
</evidence>